<dbReference type="EMBL" id="PJQY01000231">
    <property type="protein sequence ID" value="PQQ15343.1"/>
    <property type="molecule type" value="Genomic_DNA"/>
</dbReference>
<sequence>MRLLKGDCEHHDLAHVGDRLSVLNCDGLRSENNIRLWILEDYYKTLTNGIGPGMVLMFFTMPR</sequence>
<keyword evidence="2" id="KW-1185">Reference proteome</keyword>
<evidence type="ECO:0000313" key="2">
    <source>
        <dbReference type="Proteomes" id="UP000250321"/>
    </source>
</evidence>
<accession>A0A314ZA43</accession>
<gene>
    <name evidence="1" type="ORF">Pyn_40712</name>
</gene>
<reference evidence="1 2" key="1">
    <citation type="submission" date="2018-02" db="EMBL/GenBank/DDBJ databases">
        <title>Draft genome of wild Prunus yedoensis var. nudiflora.</title>
        <authorList>
            <person name="Baek S."/>
            <person name="Kim J.-H."/>
            <person name="Choi K."/>
            <person name="Kim G.-B."/>
            <person name="Cho A."/>
            <person name="Jang H."/>
            <person name="Shin C.-H."/>
            <person name="Yu H.-J."/>
            <person name="Mun J.-H."/>
        </authorList>
    </citation>
    <scope>NUCLEOTIDE SEQUENCE [LARGE SCALE GENOMIC DNA]</scope>
    <source>
        <strain evidence="2">cv. Jeju island</strain>
        <tissue evidence="1">Leaf</tissue>
    </source>
</reference>
<dbReference type="AlphaFoldDB" id="A0A314ZA43"/>
<name>A0A314ZA43_PRUYE</name>
<dbReference type="Proteomes" id="UP000250321">
    <property type="component" value="Unassembled WGS sequence"/>
</dbReference>
<organism evidence="1 2">
    <name type="scientific">Prunus yedoensis var. nudiflora</name>
    <dbReference type="NCBI Taxonomy" id="2094558"/>
    <lineage>
        <taxon>Eukaryota</taxon>
        <taxon>Viridiplantae</taxon>
        <taxon>Streptophyta</taxon>
        <taxon>Embryophyta</taxon>
        <taxon>Tracheophyta</taxon>
        <taxon>Spermatophyta</taxon>
        <taxon>Magnoliopsida</taxon>
        <taxon>eudicotyledons</taxon>
        <taxon>Gunneridae</taxon>
        <taxon>Pentapetalae</taxon>
        <taxon>rosids</taxon>
        <taxon>fabids</taxon>
        <taxon>Rosales</taxon>
        <taxon>Rosaceae</taxon>
        <taxon>Amygdaloideae</taxon>
        <taxon>Amygdaleae</taxon>
        <taxon>Prunus</taxon>
    </lineage>
</organism>
<protein>
    <submittedName>
        <fullName evidence="1">Uncharacterized protein</fullName>
    </submittedName>
</protein>
<comment type="caution">
    <text evidence="1">The sequence shown here is derived from an EMBL/GenBank/DDBJ whole genome shotgun (WGS) entry which is preliminary data.</text>
</comment>
<proteinExistence type="predicted"/>
<evidence type="ECO:0000313" key="1">
    <source>
        <dbReference type="EMBL" id="PQQ15343.1"/>
    </source>
</evidence>